<reference evidence="1 2" key="1">
    <citation type="submission" date="2019-06" db="EMBL/GenBank/DDBJ databases">
        <authorList>
            <person name="Le Quere A."/>
            <person name="Colella S."/>
        </authorList>
    </citation>
    <scope>NUCLEOTIDE SEQUENCE [LARGE SCALE GENOMIC DNA]</scope>
    <source>
        <strain evidence="1">EmedicaeMD41</strain>
    </source>
</reference>
<evidence type="ECO:0000313" key="1">
    <source>
        <dbReference type="EMBL" id="VTZ65817.1"/>
    </source>
</evidence>
<name>A0A508XC05_9HYPH</name>
<sequence>MYRVEHSLGDEVDGFLDVWSAEVGVIGGVKAVEFLTTRFAYCGSLEAR</sequence>
<dbReference type="Proteomes" id="UP000507954">
    <property type="component" value="Unassembled WGS sequence"/>
</dbReference>
<dbReference type="AlphaFoldDB" id="A0A508XC05"/>
<dbReference type="EMBL" id="CABFNB010000163">
    <property type="protein sequence ID" value="VTZ65817.1"/>
    <property type="molecule type" value="Genomic_DNA"/>
</dbReference>
<protein>
    <submittedName>
        <fullName evidence="1">Uncharacterized protein</fullName>
    </submittedName>
</protein>
<organism evidence="1 2">
    <name type="scientific">Sinorhizobium medicae</name>
    <dbReference type="NCBI Taxonomy" id="110321"/>
    <lineage>
        <taxon>Bacteria</taxon>
        <taxon>Pseudomonadati</taxon>
        <taxon>Pseudomonadota</taxon>
        <taxon>Alphaproteobacteria</taxon>
        <taxon>Hyphomicrobiales</taxon>
        <taxon>Rhizobiaceae</taxon>
        <taxon>Sinorhizobium/Ensifer group</taxon>
        <taxon>Sinorhizobium</taxon>
    </lineage>
</organism>
<gene>
    <name evidence="1" type="ORF">EMEDMD4_910034</name>
</gene>
<proteinExistence type="predicted"/>
<accession>A0A508XC05</accession>
<evidence type="ECO:0000313" key="2">
    <source>
        <dbReference type="Proteomes" id="UP000507954"/>
    </source>
</evidence>